<proteinExistence type="predicted"/>
<gene>
    <name evidence="1" type="ordered locus">AMIS_20120</name>
</gene>
<evidence type="ECO:0000313" key="1">
    <source>
        <dbReference type="EMBL" id="BAL87232.1"/>
    </source>
</evidence>
<dbReference type="KEGG" id="ams:AMIS_20120"/>
<reference evidence="1 2" key="1">
    <citation type="submission" date="2012-02" db="EMBL/GenBank/DDBJ databases">
        <title>Complete genome sequence of Actinoplanes missouriensis 431 (= NBRC 102363).</title>
        <authorList>
            <person name="Ohnishi Y."/>
            <person name="Ishikawa J."/>
            <person name="Sekine M."/>
            <person name="Hosoyama A."/>
            <person name="Harada T."/>
            <person name="Narita H."/>
            <person name="Hata T."/>
            <person name="Konno Y."/>
            <person name="Tutikane K."/>
            <person name="Fujita N."/>
            <person name="Horinouchi S."/>
            <person name="Hayakawa M."/>
        </authorList>
    </citation>
    <scope>NUCLEOTIDE SEQUENCE [LARGE SCALE GENOMIC DNA]</scope>
    <source>
        <strain evidence="2">ATCC 14538 / DSM 43046 / CBS 188.64 / JCM 3121 / NBRC 102363 / NCIMB 12654 / NRRL B-3342 / UNCC 431</strain>
    </source>
</reference>
<dbReference type="EMBL" id="AP012319">
    <property type="protein sequence ID" value="BAL87232.1"/>
    <property type="molecule type" value="Genomic_DNA"/>
</dbReference>
<dbReference type="Proteomes" id="UP000007882">
    <property type="component" value="Chromosome"/>
</dbReference>
<evidence type="ECO:0000313" key="2">
    <source>
        <dbReference type="Proteomes" id="UP000007882"/>
    </source>
</evidence>
<dbReference type="STRING" id="512565.AMIS_20120"/>
<name>I0H2J5_ACTM4</name>
<dbReference type="RefSeq" id="WP_014442127.1">
    <property type="nucleotide sequence ID" value="NC_017093.1"/>
</dbReference>
<dbReference type="HOGENOM" id="CLU_2968949_0_0_11"/>
<accession>I0H2J5</accession>
<protein>
    <submittedName>
        <fullName evidence="1">Uncharacterized protein</fullName>
    </submittedName>
</protein>
<dbReference type="AlphaFoldDB" id="I0H2J5"/>
<dbReference type="PATRIC" id="fig|512565.3.peg.2017"/>
<organism evidence="1 2">
    <name type="scientific">Actinoplanes missouriensis (strain ATCC 14538 / DSM 43046 / CBS 188.64 / JCM 3121 / NBRC 102363 / NCIMB 12654 / NRRL B-3342 / UNCC 431)</name>
    <dbReference type="NCBI Taxonomy" id="512565"/>
    <lineage>
        <taxon>Bacteria</taxon>
        <taxon>Bacillati</taxon>
        <taxon>Actinomycetota</taxon>
        <taxon>Actinomycetes</taxon>
        <taxon>Micromonosporales</taxon>
        <taxon>Micromonosporaceae</taxon>
        <taxon>Actinoplanes</taxon>
    </lineage>
</organism>
<sequence length="58" mass="6341">MARVLVVSDDEATVVPIVVVGDNEDYVQGECPCGEVISDRGQFEDTVQATVIHVDQRH</sequence>
<keyword evidence="2" id="KW-1185">Reference proteome</keyword>